<keyword evidence="6 8" id="KW-1133">Transmembrane helix</keyword>
<evidence type="ECO:0000313" key="9">
    <source>
        <dbReference type="EMBL" id="PSR20346.1"/>
    </source>
</evidence>
<dbReference type="PANTHER" id="PTHR34975:SF2">
    <property type="entry name" value="SPORE GERMINATION PROTEIN A2"/>
    <property type="match status" value="1"/>
</dbReference>
<feature type="non-terminal residue" evidence="9">
    <location>
        <position position="301"/>
    </location>
</feature>
<evidence type="ECO:0000256" key="1">
    <source>
        <dbReference type="ARBA" id="ARBA00004141"/>
    </source>
</evidence>
<protein>
    <recommendedName>
        <fullName evidence="11">Spore germination protein</fullName>
    </recommendedName>
</protein>
<sequence length="301" mass="34238">MSIVTGAIFIWPQAIWLLAGDDTPWGILASIAMAVVMSSLALIWMNITPSGILADRMRHTWHGFAWPILFLHITLCLILDATMLALFAQMLSAVFYPLTPLWAMKLMIAAESAWFASRSFHVLARNIQFWFPILMLLLFLLITIEWTNVHCWWALRPSTHIVVHPLLQAILSTWFLWKQNEVSVTVAHFVRSPTQMLIRKLTLGAILFQGIVISLIYVITVGSIGPYAVLRLRWPLVYVLSNQSSHTFYLSRPGLIILLIWTGANVFYLAAHLFCMGVNLSKLFTKSYNLTPIAVWIFTIL</sequence>
<keyword evidence="3" id="KW-0813">Transport</keyword>
<dbReference type="GO" id="GO:0009847">
    <property type="term" value="P:spore germination"/>
    <property type="evidence" value="ECO:0007669"/>
    <property type="project" value="InterPro"/>
</dbReference>
<evidence type="ECO:0000256" key="6">
    <source>
        <dbReference type="ARBA" id="ARBA00022989"/>
    </source>
</evidence>
<dbReference type="AlphaFoldDB" id="A0A2T2WDN5"/>
<comment type="caution">
    <text evidence="9">The sequence shown here is derived from an EMBL/GenBank/DDBJ whole genome shotgun (WGS) entry which is preliminary data.</text>
</comment>
<gene>
    <name evidence="9" type="ORF">C7B47_18080</name>
</gene>
<proteinExistence type="inferred from homology"/>
<evidence type="ECO:0000256" key="5">
    <source>
        <dbReference type="ARBA" id="ARBA00022692"/>
    </source>
</evidence>
<keyword evidence="4" id="KW-0309">Germination</keyword>
<evidence type="ECO:0000256" key="7">
    <source>
        <dbReference type="ARBA" id="ARBA00023136"/>
    </source>
</evidence>
<feature type="transmembrane region" description="Helical" evidence="8">
    <location>
        <begin position="201"/>
        <end position="229"/>
    </location>
</feature>
<evidence type="ECO:0000256" key="4">
    <source>
        <dbReference type="ARBA" id="ARBA00022544"/>
    </source>
</evidence>
<feature type="transmembrane region" description="Helical" evidence="8">
    <location>
        <begin position="25"/>
        <end position="44"/>
    </location>
</feature>
<feature type="transmembrane region" description="Helical" evidence="8">
    <location>
        <begin position="249"/>
        <end position="274"/>
    </location>
</feature>
<evidence type="ECO:0008006" key="11">
    <source>
        <dbReference type="Google" id="ProtNLM"/>
    </source>
</evidence>
<dbReference type="GO" id="GO:0016020">
    <property type="term" value="C:membrane"/>
    <property type="evidence" value="ECO:0007669"/>
    <property type="project" value="UniProtKB-SubCell"/>
</dbReference>
<evidence type="ECO:0000256" key="3">
    <source>
        <dbReference type="ARBA" id="ARBA00022448"/>
    </source>
</evidence>
<feature type="transmembrane region" description="Helical" evidence="8">
    <location>
        <begin position="64"/>
        <end position="88"/>
    </location>
</feature>
<dbReference type="InterPro" id="IPR004761">
    <property type="entry name" value="Spore_GerAB"/>
</dbReference>
<dbReference type="PANTHER" id="PTHR34975">
    <property type="entry name" value="SPORE GERMINATION PROTEIN A2"/>
    <property type="match status" value="1"/>
</dbReference>
<feature type="transmembrane region" description="Helical" evidence="8">
    <location>
        <begin position="129"/>
        <end position="155"/>
    </location>
</feature>
<name>A0A2T2WDN5_SULTH</name>
<comment type="similarity">
    <text evidence="2">Belongs to the amino acid-polyamine-organocation (APC) superfamily. Spore germination protein (SGP) (TC 2.A.3.9) family.</text>
</comment>
<keyword evidence="7 8" id="KW-0472">Membrane</keyword>
<reference evidence="9 10" key="1">
    <citation type="journal article" date="2014" name="BMC Genomics">
        <title>Comparison of environmental and isolate Sulfobacillus genomes reveals diverse carbon, sulfur, nitrogen, and hydrogen metabolisms.</title>
        <authorList>
            <person name="Justice N.B."/>
            <person name="Norman A."/>
            <person name="Brown C.T."/>
            <person name="Singh A."/>
            <person name="Thomas B.C."/>
            <person name="Banfield J.F."/>
        </authorList>
    </citation>
    <scope>NUCLEOTIDE SEQUENCE [LARGE SCALE GENOMIC DNA]</scope>
    <source>
        <strain evidence="9">AMDSBA5</strain>
    </source>
</reference>
<dbReference type="EMBL" id="PXYX01000153">
    <property type="protein sequence ID" value="PSR20346.1"/>
    <property type="molecule type" value="Genomic_DNA"/>
</dbReference>
<organism evidence="9 10">
    <name type="scientific">Sulfobacillus thermosulfidooxidans</name>
    <dbReference type="NCBI Taxonomy" id="28034"/>
    <lineage>
        <taxon>Bacteria</taxon>
        <taxon>Bacillati</taxon>
        <taxon>Bacillota</taxon>
        <taxon>Clostridia</taxon>
        <taxon>Eubacteriales</taxon>
        <taxon>Clostridiales Family XVII. Incertae Sedis</taxon>
        <taxon>Sulfobacillus</taxon>
    </lineage>
</organism>
<comment type="subcellular location">
    <subcellularLocation>
        <location evidence="1">Membrane</location>
        <topology evidence="1">Multi-pass membrane protein</topology>
    </subcellularLocation>
</comment>
<evidence type="ECO:0000256" key="8">
    <source>
        <dbReference type="SAM" id="Phobius"/>
    </source>
</evidence>
<evidence type="ECO:0000256" key="2">
    <source>
        <dbReference type="ARBA" id="ARBA00007998"/>
    </source>
</evidence>
<accession>A0A2T2WDN5</accession>
<evidence type="ECO:0000313" key="10">
    <source>
        <dbReference type="Proteomes" id="UP000242705"/>
    </source>
</evidence>
<dbReference type="Pfam" id="PF03845">
    <property type="entry name" value="Spore_permease"/>
    <property type="match status" value="1"/>
</dbReference>
<dbReference type="Proteomes" id="UP000242705">
    <property type="component" value="Unassembled WGS sequence"/>
</dbReference>
<keyword evidence="5 8" id="KW-0812">Transmembrane</keyword>